<dbReference type="PROSITE" id="PS01124">
    <property type="entry name" value="HTH_ARAC_FAMILY_2"/>
    <property type="match status" value="1"/>
</dbReference>
<keyword evidence="7" id="KW-1185">Reference proteome</keyword>
<dbReference type="HOGENOM" id="CLU_1029599_0_0_6"/>
<dbReference type="InterPro" id="IPR009057">
    <property type="entry name" value="Homeodomain-like_sf"/>
</dbReference>
<protein>
    <submittedName>
        <fullName evidence="6">Hypothetical transcriptional regulator, AraC/XylS family protein</fullName>
    </submittedName>
</protein>
<accession>A4BDL2</accession>
<evidence type="ECO:0000313" key="7">
    <source>
        <dbReference type="Proteomes" id="UP000005953"/>
    </source>
</evidence>
<dbReference type="GO" id="GO:0003700">
    <property type="term" value="F:DNA-binding transcription factor activity"/>
    <property type="evidence" value="ECO:0007669"/>
    <property type="project" value="InterPro"/>
</dbReference>
<dbReference type="Pfam" id="PF12833">
    <property type="entry name" value="HTH_18"/>
    <property type="match status" value="1"/>
</dbReference>
<dbReference type="InterPro" id="IPR018060">
    <property type="entry name" value="HTH_AraC"/>
</dbReference>
<keyword evidence="3" id="KW-0010">Activator</keyword>
<gene>
    <name evidence="6" type="ORF">MED297_06389</name>
</gene>
<dbReference type="EMBL" id="AAOE01000007">
    <property type="protein sequence ID" value="EAR09956.1"/>
    <property type="molecule type" value="Genomic_DNA"/>
</dbReference>
<dbReference type="OrthoDB" id="6670788at2"/>
<dbReference type="RefSeq" id="WP_008048560.1">
    <property type="nucleotide sequence ID" value="NZ_CH724155.1"/>
</dbReference>
<dbReference type="PROSITE" id="PS00041">
    <property type="entry name" value="HTH_ARAC_FAMILY_1"/>
    <property type="match status" value="1"/>
</dbReference>
<evidence type="ECO:0000256" key="1">
    <source>
        <dbReference type="ARBA" id="ARBA00023015"/>
    </source>
</evidence>
<feature type="domain" description="HTH araC/xylS-type" evidence="5">
    <location>
        <begin position="159"/>
        <end position="257"/>
    </location>
</feature>
<reference evidence="6 7" key="1">
    <citation type="submission" date="2006-02" db="EMBL/GenBank/DDBJ databases">
        <authorList>
            <person name="Pinhassi J."/>
            <person name="Pedros-Alio C."/>
            <person name="Ferriera S."/>
            <person name="Johnson J."/>
            <person name="Kravitz S."/>
            <person name="Halpern A."/>
            <person name="Remington K."/>
            <person name="Beeson K."/>
            <person name="Tran B."/>
            <person name="Rogers Y.-H."/>
            <person name="Friedman R."/>
            <person name="Venter J.C."/>
        </authorList>
    </citation>
    <scope>NUCLEOTIDE SEQUENCE [LARGE SCALE GENOMIC DNA]</scope>
    <source>
        <strain evidence="6 7">MED297</strain>
    </source>
</reference>
<name>A4BDL2_9GAMM</name>
<evidence type="ECO:0000256" key="4">
    <source>
        <dbReference type="ARBA" id="ARBA00023163"/>
    </source>
</evidence>
<dbReference type="AlphaFoldDB" id="A4BDL2"/>
<dbReference type="InterPro" id="IPR018062">
    <property type="entry name" value="HTH_AraC-typ_CS"/>
</dbReference>
<evidence type="ECO:0000259" key="5">
    <source>
        <dbReference type="PROSITE" id="PS01124"/>
    </source>
</evidence>
<organism evidence="6 7">
    <name type="scientific">Reinekea blandensis MED297</name>
    <dbReference type="NCBI Taxonomy" id="314283"/>
    <lineage>
        <taxon>Bacteria</taxon>
        <taxon>Pseudomonadati</taxon>
        <taxon>Pseudomonadota</taxon>
        <taxon>Gammaproteobacteria</taxon>
        <taxon>Oceanospirillales</taxon>
        <taxon>Saccharospirillaceae</taxon>
        <taxon>Reinekea</taxon>
    </lineage>
</organism>
<keyword evidence="2" id="KW-0238">DNA-binding</keyword>
<keyword evidence="1" id="KW-0805">Transcription regulation</keyword>
<dbReference type="SMART" id="SM00342">
    <property type="entry name" value="HTH_ARAC"/>
    <property type="match status" value="1"/>
</dbReference>
<dbReference type="InterPro" id="IPR050204">
    <property type="entry name" value="AraC_XylS_family_regulators"/>
</dbReference>
<dbReference type="SUPFAM" id="SSF46689">
    <property type="entry name" value="Homeodomain-like"/>
    <property type="match status" value="1"/>
</dbReference>
<dbReference type="Gene3D" id="1.10.10.60">
    <property type="entry name" value="Homeodomain-like"/>
    <property type="match status" value="1"/>
</dbReference>
<keyword evidence="4" id="KW-0804">Transcription</keyword>
<sequence length="270" mass="30533">MPNTPYVATLLSLMSFQTYDRHYLPRIIYPGREEIELVLDGQAILKTPQGEQRVGPGDLIWHQPGDQTIASTRERVPYECLILALKTNPGRSLRRSRMNHWTGVISARQFAEDALRRLSDHVDDPEFAEYLYCALKIHSEPQYNTELQNVSHSSALAFDKAFQFISERFSDPALTVDNVAEAALVSVSQLHNIFRGKTDLTPYQMINQCRMEYALTVLSENRPIKQVAAMSGFESEGGFIRAFKKKYGHSPGALKKHHQRLSAPVLTSLG</sequence>
<comment type="caution">
    <text evidence="6">The sequence shown here is derived from an EMBL/GenBank/DDBJ whole genome shotgun (WGS) entry which is preliminary data.</text>
</comment>
<evidence type="ECO:0000256" key="2">
    <source>
        <dbReference type="ARBA" id="ARBA00023125"/>
    </source>
</evidence>
<dbReference type="InterPro" id="IPR037923">
    <property type="entry name" value="HTH-like"/>
</dbReference>
<dbReference type="Proteomes" id="UP000005953">
    <property type="component" value="Unassembled WGS sequence"/>
</dbReference>
<dbReference type="PANTHER" id="PTHR46796">
    <property type="entry name" value="HTH-TYPE TRANSCRIPTIONAL ACTIVATOR RHAS-RELATED"/>
    <property type="match status" value="1"/>
</dbReference>
<dbReference type="GO" id="GO:0043565">
    <property type="term" value="F:sequence-specific DNA binding"/>
    <property type="evidence" value="ECO:0007669"/>
    <property type="project" value="InterPro"/>
</dbReference>
<dbReference type="STRING" id="314283.MED297_06389"/>
<evidence type="ECO:0000256" key="3">
    <source>
        <dbReference type="ARBA" id="ARBA00023159"/>
    </source>
</evidence>
<dbReference type="SUPFAM" id="SSF51215">
    <property type="entry name" value="Regulatory protein AraC"/>
    <property type="match status" value="1"/>
</dbReference>
<evidence type="ECO:0000313" key="6">
    <source>
        <dbReference type="EMBL" id="EAR09956.1"/>
    </source>
</evidence>
<proteinExistence type="predicted"/>